<proteinExistence type="predicted"/>
<sequence>MASNGVFDSFAAYSSTFLRGECSRKRCWGCVLSNGSADGLVGLNLNRMGQGDPKPV</sequence>
<accession>A0A8C9EGV3</accession>
<protein>
    <submittedName>
        <fullName evidence="1">Uncharacterized protein</fullName>
    </submittedName>
</protein>
<keyword evidence="2" id="KW-1185">Reference proteome</keyword>
<evidence type="ECO:0000313" key="1">
    <source>
        <dbReference type="Ensembl" id="ENSPSTP00000000425.1"/>
    </source>
</evidence>
<organism evidence="1 2">
    <name type="scientific">Pavo cristatus</name>
    <name type="common">Indian peafowl</name>
    <name type="synonym">Blue peafowl</name>
    <dbReference type="NCBI Taxonomy" id="9049"/>
    <lineage>
        <taxon>Eukaryota</taxon>
        <taxon>Metazoa</taxon>
        <taxon>Chordata</taxon>
        <taxon>Craniata</taxon>
        <taxon>Vertebrata</taxon>
        <taxon>Euteleostomi</taxon>
        <taxon>Archelosauria</taxon>
        <taxon>Archosauria</taxon>
        <taxon>Dinosauria</taxon>
        <taxon>Saurischia</taxon>
        <taxon>Theropoda</taxon>
        <taxon>Coelurosauria</taxon>
        <taxon>Aves</taxon>
        <taxon>Neognathae</taxon>
        <taxon>Galloanserae</taxon>
        <taxon>Galliformes</taxon>
        <taxon>Phasianidae</taxon>
        <taxon>Phasianinae</taxon>
        <taxon>Pavo</taxon>
    </lineage>
</organism>
<reference evidence="1" key="1">
    <citation type="submission" date="2025-08" db="UniProtKB">
        <authorList>
            <consortium name="Ensembl"/>
        </authorList>
    </citation>
    <scope>IDENTIFICATION</scope>
</reference>
<reference evidence="1" key="2">
    <citation type="submission" date="2025-09" db="UniProtKB">
        <authorList>
            <consortium name="Ensembl"/>
        </authorList>
    </citation>
    <scope>IDENTIFICATION</scope>
</reference>
<dbReference type="Ensembl" id="ENSPSTT00000000445.1">
    <property type="protein sequence ID" value="ENSPSTP00000000425.1"/>
    <property type="gene ID" value="ENSPSTG00000000365.1"/>
</dbReference>
<name>A0A8C9EGV3_PAVCR</name>
<evidence type="ECO:0000313" key="2">
    <source>
        <dbReference type="Proteomes" id="UP000694428"/>
    </source>
</evidence>
<dbReference type="Proteomes" id="UP000694428">
    <property type="component" value="Unplaced"/>
</dbReference>
<dbReference type="AlphaFoldDB" id="A0A8C9EGV3"/>